<keyword evidence="5" id="KW-1185">Reference proteome</keyword>
<dbReference type="EMBL" id="FPAB01000001">
    <property type="protein sequence ID" value="SFS32496.1"/>
    <property type="molecule type" value="Genomic_DNA"/>
</dbReference>
<keyword evidence="2" id="KW-0812">Transmembrane</keyword>
<feature type="transmembrane region" description="Helical" evidence="2">
    <location>
        <begin position="190"/>
        <end position="210"/>
    </location>
</feature>
<evidence type="ECO:0000313" key="4">
    <source>
        <dbReference type="EMBL" id="SFS32496.1"/>
    </source>
</evidence>
<sequence length="219" mass="22848">MTTTTEKPVPAPPGADRPSFWKGRSEFVVVAVLLALAVFLTHGTLTMTVPPTAASPGPQFFPWIITGLAYVLAAVLTWQIIRNPSPPPAPPGTEQDPEQDLDQDLDPGREPAADGTPGAADRAPGATRATAAEPAYRTHTDWRSVGIIVGTFLLFTVALEPVGWLLSAALLFFGVAYALDGKRPVFDVSLSLAVSAVVQLAFSAGLGLNLPSGILGGVL</sequence>
<organism evidence="4 5">
    <name type="scientific">Streptomyces harbinensis</name>
    <dbReference type="NCBI Taxonomy" id="1176198"/>
    <lineage>
        <taxon>Bacteria</taxon>
        <taxon>Bacillati</taxon>
        <taxon>Actinomycetota</taxon>
        <taxon>Actinomycetes</taxon>
        <taxon>Kitasatosporales</taxon>
        <taxon>Streptomycetaceae</taxon>
        <taxon>Streptomyces</taxon>
    </lineage>
</organism>
<evidence type="ECO:0000256" key="1">
    <source>
        <dbReference type="SAM" id="MobiDB-lite"/>
    </source>
</evidence>
<keyword evidence="2" id="KW-0472">Membrane</keyword>
<dbReference type="Pfam" id="PF07331">
    <property type="entry name" value="TctB"/>
    <property type="match status" value="1"/>
</dbReference>
<feature type="transmembrane region" description="Helical" evidence="2">
    <location>
        <begin position="27"/>
        <end position="48"/>
    </location>
</feature>
<feature type="transmembrane region" description="Helical" evidence="2">
    <location>
        <begin position="60"/>
        <end position="81"/>
    </location>
</feature>
<keyword evidence="2" id="KW-1133">Transmembrane helix</keyword>
<feature type="transmembrane region" description="Helical" evidence="2">
    <location>
        <begin position="145"/>
        <end position="178"/>
    </location>
</feature>
<dbReference type="InterPro" id="IPR009936">
    <property type="entry name" value="DUF1468"/>
</dbReference>
<proteinExistence type="predicted"/>
<dbReference type="AlphaFoldDB" id="A0A1I6NWZ9"/>
<evidence type="ECO:0000313" key="5">
    <source>
        <dbReference type="Proteomes" id="UP000198873"/>
    </source>
</evidence>
<accession>A0A1I6NWZ9</accession>
<evidence type="ECO:0000259" key="3">
    <source>
        <dbReference type="Pfam" id="PF07331"/>
    </source>
</evidence>
<protein>
    <submittedName>
        <fullName evidence="4">Putative tricarboxylic transport membrane protein</fullName>
    </submittedName>
</protein>
<dbReference type="STRING" id="1176198.SAMN05444716_101114"/>
<reference evidence="5" key="1">
    <citation type="submission" date="2016-10" db="EMBL/GenBank/DDBJ databases">
        <authorList>
            <person name="Varghese N."/>
            <person name="Submissions S."/>
        </authorList>
    </citation>
    <scope>NUCLEOTIDE SEQUENCE [LARGE SCALE GENOMIC DNA]</scope>
    <source>
        <strain evidence="5">CGMCC 4.7047</strain>
    </source>
</reference>
<feature type="domain" description="DUF1468" evidence="3">
    <location>
        <begin position="28"/>
        <end position="211"/>
    </location>
</feature>
<gene>
    <name evidence="4" type="ORF">SAMN05444716_101114</name>
</gene>
<dbReference type="Proteomes" id="UP000198873">
    <property type="component" value="Unassembled WGS sequence"/>
</dbReference>
<feature type="compositionally biased region" description="Acidic residues" evidence="1">
    <location>
        <begin position="95"/>
        <end position="105"/>
    </location>
</feature>
<feature type="region of interest" description="Disordered" evidence="1">
    <location>
        <begin position="83"/>
        <end position="134"/>
    </location>
</feature>
<name>A0A1I6NWZ9_9ACTN</name>
<dbReference type="RefSeq" id="WP_093841849.1">
    <property type="nucleotide sequence ID" value="NZ_FPAB01000001.1"/>
</dbReference>
<evidence type="ECO:0000256" key="2">
    <source>
        <dbReference type="SAM" id="Phobius"/>
    </source>
</evidence>